<dbReference type="AlphaFoldDB" id="A0A6A3CWE9"/>
<dbReference type="Pfam" id="PF05910">
    <property type="entry name" value="DUF868"/>
    <property type="match status" value="1"/>
</dbReference>
<feature type="region of interest" description="Disordered" evidence="1">
    <location>
        <begin position="355"/>
        <end position="377"/>
    </location>
</feature>
<evidence type="ECO:0000313" key="2">
    <source>
        <dbReference type="EMBL" id="KAE8732827.1"/>
    </source>
</evidence>
<dbReference type="Proteomes" id="UP000436088">
    <property type="component" value="Unassembled WGS sequence"/>
</dbReference>
<evidence type="ECO:0000256" key="1">
    <source>
        <dbReference type="SAM" id="MobiDB-lite"/>
    </source>
</evidence>
<name>A0A6A3CWE9_HIBSY</name>
<keyword evidence="3" id="KW-1185">Reference proteome</keyword>
<proteinExistence type="predicted"/>
<dbReference type="PANTHER" id="PTHR31972:SF3">
    <property type="entry name" value="OS09G0416600 PROTEIN"/>
    <property type="match status" value="1"/>
</dbReference>
<dbReference type="InterPro" id="IPR008586">
    <property type="entry name" value="DUF868_pln"/>
</dbReference>
<reference evidence="2" key="1">
    <citation type="submission" date="2019-09" db="EMBL/GenBank/DDBJ databases">
        <title>Draft genome information of white flower Hibiscus syriacus.</title>
        <authorList>
            <person name="Kim Y.-M."/>
        </authorList>
    </citation>
    <scope>NUCLEOTIDE SEQUENCE [LARGE SCALE GENOMIC DNA]</scope>
    <source>
        <strain evidence="2">YM2019G1</strain>
    </source>
</reference>
<dbReference type="SUPFAM" id="SSF53098">
    <property type="entry name" value="Ribonuclease H-like"/>
    <property type="match status" value="1"/>
</dbReference>
<dbReference type="InterPro" id="IPR012337">
    <property type="entry name" value="RNaseH-like_sf"/>
</dbReference>
<dbReference type="PANTHER" id="PTHR31972">
    <property type="entry name" value="EXPRESSED PROTEIN"/>
    <property type="match status" value="1"/>
</dbReference>
<evidence type="ECO:0000313" key="3">
    <source>
        <dbReference type="Proteomes" id="UP000436088"/>
    </source>
</evidence>
<sequence length="468" mass="53360">MKVRNLIYSFTGGEARRTEDFLPTGFVFPTLPLPDWFLVKVFGNFPGQSSYPCLSPESGFFVAAVVDGEMMLLVGDAIKETYSRTRAKRCRRSQGPVLRREHIVFGNKVYNTKVEAITTLRNYSKAMLKFLHKNIFTRFGAPRAIISDEVTHFDNKLITGALQRKYWFSKLDEELWAHRTTFKTLMGMSPFKLVYGKACYLLVEIEHKAYCAVKKLNMDAHLAKEKRLLELNEMEEFHAHAEMHHVHPHEAVDIMNLDDGSIFKVNGKRLKILKLAWGLGRFMLPRVKMVRVQSEQVGNGEALSQSSRQVMDEIFEENIPIKAGITTKLIPKLMDFKEDDPKEILKRGTKNVVAEEEILSPGKQSPTHPADVEKTDEEAVSDSIYNTEEIPPFSVQSQPVESCLTKHHLKRSVRRAAETSIATYEAVIQTKTTSRLIQKNQPQREDAPSIPVTRNHLNEVPLIAFSLM</sequence>
<organism evidence="2 3">
    <name type="scientific">Hibiscus syriacus</name>
    <name type="common">Rose of Sharon</name>
    <dbReference type="NCBI Taxonomy" id="106335"/>
    <lineage>
        <taxon>Eukaryota</taxon>
        <taxon>Viridiplantae</taxon>
        <taxon>Streptophyta</taxon>
        <taxon>Embryophyta</taxon>
        <taxon>Tracheophyta</taxon>
        <taxon>Spermatophyta</taxon>
        <taxon>Magnoliopsida</taxon>
        <taxon>eudicotyledons</taxon>
        <taxon>Gunneridae</taxon>
        <taxon>Pentapetalae</taxon>
        <taxon>rosids</taxon>
        <taxon>malvids</taxon>
        <taxon>Malvales</taxon>
        <taxon>Malvaceae</taxon>
        <taxon>Malvoideae</taxon>
        <taxon>Hibiscus</taxon>
    </lineage>
</organism>
<dbReference type="EMBL" id="VEPZ02000133">
    <property type="protein sequence ID" value="KAE8732827.1"/>
    <property type="molecule type" value="Genomic_DNA"/>
</dbReference>
<accession>A0A6A3CWE9</accession>
<protein>
    <submittedName>
        <fullName evidence="2">Uncharacterized protein</fullName>
    </submittedName>
</protein>
<comment type="caution">
    <text evidence="2">The sequence shown here is derived from an EMBL/GenBank/DDBJ whole genome shotgun (WGS) entry which is preliminary data.</text>
</comment>
<gene>
    <name evidence="2" type="ORF">F3Y22_tig00001728pilonHSYRG00154</name>
</gene>